<keyword evidence="3" id="KW-0808">Transferase</keyword>
<dbReference type="FunFam" id="1.10.510.10:FF:000048">
    <property type="entry name" value="Protein kinase C"/>
    <property type="match status" value="1"/>
</dbReference>
<proteinExistence type="predicted"/>
<evidence type="ECO:0000259" key="8">
    <source>
        <dbReference type="PROSITE" id="PS50011"/>
    </source>
</evidence>
<gene>
    <name evidence="10" type="ORF">M0811_11508</name>
</gene>
<keyword evidence="5 10" id="KW-0418">Kinase</keyword>
<dbReference type="SUPFAM" id="SSF56112">
    <property type="entry name" value="Protein kinase-like (PK-like)"/>
    <property type="match status" value="1"/>
</dbReference>
<dbReference type="Gene3D" id="3.30.200.20">
    <property type="entry name" value="Phosphorylase Kinase, domain 1"/>
    <property type="match status" value="1"/>
</dbReference>
<dbReference type="InterPro" id="IPR011009">
    <property type="entry name" value="Kinase-like_dom_sf"/>
</dbReference>
<dbReference type="PROSITE" id="PS51285">
    <property type="entry name" value="AGC_KINASE_CTER"/>
    <property type="match status" value="1"/>
</dbReference>
<feature type="compositionally biased region" description="Polar residues" evidence="7">
    <location>
        <begin position="58"/>
        <end position="77"/>
    </location>
</feature>
<feature type="region of interest" description="Disordered" evidence="7">
    <location>
        <begin position="1"/>
        <end position="20"/>
    </location>
</feature>
<evidence type="ECO:0000313" key="11">
    <source>
        <dbReference type="Proteomes" id="UP001149090"/>
    </source>
</evidence>
<feature type="domain" description="AGC-kinase C-terminal" evidence="9">
    <location>
        <begin position="509"/>
        <end position="594"/>
    </location>
</feature>
<dbReference type="InterPro" id="IPR045270">
    <property type="entry name" value="STKc_AGC"/>
</dbReference>
<evidence type="ECO:0000256" key="4">
    <source>
        <dbReference type="ARBA" id="ARBA00022741"/>
    </source>
</evidence>
<dbReference type="Pfam" id="PF00069">
    <property type="entry name" value="Pkinase"/>
    <property type="match status" value="1"/>
</dbReference>
<evidence type="ECO:0000256" key="1">
    <source>
        <dbReference type="ARBA" id="ARBA00022527"/>
    </source>
</evidence>
<keyword evidence="6" id="KW-0067">ATP-binding</keyword>
<dbReference type="PROSITE" id="PS50011">
    <property type="entry name" value="PROTEIN_KINASE_DOM"/>
    <property type="match status" value="1"/>
</dbReference>
<keyword evidence="11" id="KW-1185">Reference proteome</keyword>
<feature type="compositionally biased region" description="Basic residues" evidence="7">
    <location>
        <begin position="27"/>
        <end position="37"/>
    </location>
</feature>
<dbReference type="CDD" id="cd05123">
    <property type="entry name" value="STKc_AGC"/>
    <property type="match status" value="1"/>
</dbReference>
<reference evidence="10" key="1">
    <citation type="submission" date="2022-10" db="EMBL/GenBank/DDBJ databases">
        <title>Novel sulphate-reducing endosymbionts in the free-living metamonad Anaeramoeba.</title>
        <authorList>
            <person name="Jerlstrom-Hultqvist J."/>
            <person name="Cepicka I."/>
            <person name="Gallot-Lavallee L."/>
            <person name="Salas-Leiva D."/>
            <person name="Curtis B.A."/>
            <person name="Zahonova K."/>
            <person name="Pipaliya S."/>
            <person name="Dacks J."/>
            <person name="Roger A.J."/>
        </authorList>
    </citation>
    <scope>NUCLEOTIDE SEQUENCE</scope>
    <source>
        <strain evidence="10">BMAN</strain>
    </source>
</reference>
<dbReference type="EMBL" id="JAPDFW010000102">
    <property type="protein sequence ID" value="KAJ5069846.1"/>
    <property type="molecule type" value="Genomic_DNA"/>
</dbReference>
<feature type="region of interest" description="Disordered" evidence="7">
    <location>
        <begin position="27"/>
        <end position="82"/>
    </location>
</feature>
<dbReference type="InterPro" id="IPR000719">
    <property type="entry name" value="Prot_kinase_dom"/>
</dbReference>
<feature type="domain" description="Protein kinase" evidence="8">
    <location>
        <begin position="241"/>
        <end position="508"/>
    </location>
</feature>
<evidence type="ECO:0000256" key="3">
    <source>
        <dbReference type="ARBA" id="ARBA00022679"/>
    </source>
</evidence>
<sequence>MDNSKIGKQKNVKHLDQKINKQSFILKKNKILKKKMKKEKENEKENENEKEKEKEQKQTVSNWNQTRASKSRSFWKSSRQKNIKHTGDLRKFRVIKINSYGKKQKRIMNLSRAGCSNLSGNKTRWFLEPKYIYNIQKIQSNHEGLVLTALHKIKFECQDQHQFERIIDAFNLLNLGKLLNPESQITESSKIPNNNFKKEKEEEENQNEQIETQKNQNEQSNTNINTNTNTNTKLELELDLFDLLNVIGEAKCGKVIQVQDKINQKIYAMKFLDKSCLIKNNEISNTILENDILSTINHPFIVKLHASFQNKTKLFFILDYVSGGELIYNIEKNSKQEKTQKAKESIARFYLAEILLALEHLHSNDITYRNLNPKNILLDSEGHIKLIDFSKSRKVNLVDDKKIQEEKTEIFYENEQYLAPEILQGEKEGKAVDLWSFGILFFEILTKTTPFYSSNQNEIKSKIIQSNIEFPSYIRKHSKSLIRGLLKKNPNERLGINGFEEIKSHPFFKGINFSRFLTTKTKPPIIPEIDVFQNEDYYPKLSSINVNEEIEKIHFPMLINENEKQNENENENENENDYFQNFSFISKSFEDSIQIVSQNIN</sequence>
<evidence type="ECO:0000313" key="10">
    <source>
        <dbReference type="EMBL" id="KAJ5069846.1"/>
    </source>
</evidence>
<dbReference type="AlphaFoldDB" id="A0A9Q0LB66"/>
<organism evidence="10 11">
    <name type="scientific">Anaeramoeba ignava</name>
    <name type="common">Anaerobic marine amoeba</name>
    <dbReference type="NCBI Taxonomy" id="1746090"/>
    <lineage>
        <taxon>Eukaryota</taxon>
        <taxon>Metamonada</taxon>
        <taxon>Anaeramoebidae</taxon>
        <taxon>Anaeramoeba</taxon>
    </lineage>
</organism>
<dbReference type="Proteomes" id="UP001149090">
    <property type="component" value="Unassembled WGS sequence"/>
</dbReference>
<keyword evidence="4" id="KW-0547">Nucleotide-binding</keyword>
<dbReference type="GO" id="GO:0004674">
    <property type="term" value="F:protein serine/threonine kinase activity"/>
    <property type="evidence" value="ECO:0007669"/>
    <property type="project" value="UniProtKB-KW"/>
</dbReference>
<dbReference type="Gene3D" id="1.10.510.10">
    <property type="entry name" value="Transferase(Phosphotransferase) domain 1"/>
    <property type="match status" value="1"/>
</dbReference>
<keyword evidence="2" id="KW-0597">Phosphoprotein</keyword>
<keyword evidence="1" id="KW-0723">Serine/threonine-protein kinase</keyword>
<protein>
    <submittedName>
        <fullName evidence="10">Ribosomal protein S6 KINASE</fullName>
    </submittedName>
</protein>
<evidence type="ECO:0000256" key="6">
    <source>
        <dbReference type="ARBA" id="ARBA00022840"/>
    </source>
</evidence>
<feature type="region of interest" description="Disordered" evidence="7">
    <location>
        <begin position="186"/>
        <end position="228"/>
    </location>
</feature>
<accession>A0A9Q0LB66</accession>
<dbReference type="PANTHER" id="PTHR24351">
    <property type="entry name" value="RIBOSOMAL PROTEIN S6 KINASE"/>
    <property type="match status" value="1"/>
</dbReference>
<name>A0A9Q0LB66_ANAIG</name>
<comment type="caution">
    <text evidence="10">The sequence shown here is derived from an EMBL/GenBank/DDBJ whole genome shotgun (WGS) entry which is preliminary data.</text>
</comment>
<evidence type="ECO:0000256" key="7">
    <source>
        <dbReference type="SAM" id="MobiDB-lite"/>
    </source>
</evidence>
<feature type="compositionally biased region" description="Low complexity" evidence="7">
    <location>
        <begin position="207"/>
        <end position="228"/>
    </location>
</feature>
<dbReference type="GO" id="GO:0005524">
    <property type="term" value="F:ATP binding"/>
    <property type="evidence" value="ECO:0007669"/>
    <property type="project" value="UniProtKB-KW"/>
</dbReference>
<evidence type="ECO:0000259" key="9">
    <source>
        <dbReference type="PROSITE" id="PS51285"/>
    </source>
</evidence>
<evidence type="ECO:0000256" key="5">
    <source>
        <dbReference type="ARBA" id="ARBA00022777"/>
    </source>
</evidence>
<evidence type="ECO:0000256" key="2">
    <source>
        <dbReference type="ARBA" id="ARBA00022553"/>
    </source>
</evidence>
<dbReference type="InterPro" id="IPR000961">
    <property type="entry name" value="AGC-kinase_C"/>
</dbReference>
<feature type="compositionally biased region" description="Basic and acidic residues" evidence="7">
    <location>
        <begin position="38"/>
        <end position="57"/>
    </location>
</feature>